<dbReference type="InterPro" id="IPR017946">
    <property type="entry name" value="PLC-like_Pdiesterase_TIM-brl"/>
</dbReference>
<proteinExistence type="predicted"/>
<dbReference type="PROSITE" id="PS51704">
    <property type="entry name" value="GP_PDE"/>
    <property type="match status" value="1"/>
</dbReference>
<dbReference type="InterPro" id="IPR030395">
    <property type="entry name" value="GP_PDE_dom"/>
</dbReference>
<evidence type="ECO:0000313" key="2">
    <source>
        <dbReference type="EMBL" id="GAA0344482.1"/>
    </source>
</evidence>
<dbReference type="PANTHER" id="PTHR43805">
    <property type="entry name" value="GLYCEROPHOSPHORYL DIESTER PHOSPHODIESTERASE"/>
    <property type="match status" value="1"/>
</dbReference>
<dbReference type="EMBL" id="BAAABM010000029">
    <property type="protein sequence ID" value="GAA0344482.1"/>
    <property type="molecule type" value="Genomic_DNA"/>
</dbReference>
<organism evidence="2 3">
    <name type="scientific">Actinoallomurus spadix</name>
    <dbReference type="NCBI Taxonomy" id="79912"/>
    <lineage>
        <taxon>Bacteria</taxon>
        <taxon>Bacillati</taxon>
        <taxon>Actinomycetota</taxon>
        <taxon>Actinomycetes</taxon>
        <taxon>Streptosporangiales</taxon>
        <taxon>Thermomonosporaceae</taxon>
        <taxon>Actinoallomurus</taxon>
    </lineage>
</organism>
<dbReference type="RefSeq" id="WP_252810060.1">
    <property type="nucleotide sequence ID" value="NZ_BAAABM010000029.1"/>
</dbReference>
<dbReference type="Gene3D" id="3.20.20.190">
    <property type="entry name" value="Phosphatidylinositol (PI) phosphodiesterase"/>
    <property type="match status" value="1"/>
</dbReference>
<dbReference type="Pfam" id="PF03009">
    <property type="entry name" value="GDPD"/>
    <property type="match status" value="1"/>
</dbReference>
<evidence type="ECO:0000259" key="1">
    <source>
        <dbReference type="PROSITE" id="PS51704"/>
    </source>
</evidence>
<dbReference type="CDD" id="cd08561">
    <property type="entry name" value="GDPD_cytoplasmic_ScUgpQ2_like"/>
    <property type="match status" value="1"/>
</dbReference>
<gene>
    <name evidence="2" type="ORF">GCM10010151_37770</name>
</gene>
<comment type="caution">
    <text evidence="2">The sequence shown here is derived from an EMBL/GenBank/DDBJ whole genome shotgun (WGS) entry which is preliminary data.</text>
</comment>
<feature type="domain" description="GP-PDE" evidence="1">
    <location>
        <begin position="10"/>
        <end position="252"/>
    </location>
</feature>
<dbReference type="Proteomes" id="UP001501822">
    <property type="component" value="Unassembled WGS sequence"/>
</dbReference>
<evidence type="ECO:0000313" key="3">
    <source>
        <dbReference type="Proteomes" id="UP001501822"/>
    </source>
</evidence>
<dbReference type="SUPFAM" id="SSF51695">
    <property type="entry name" value="PLC-like phosphodiesterases"/>
    <property type="match status" value="1"/>
</dbReference>
<accession>A0ABN0WQV9</accession>
<sequence>MYTYLDHPGPIPFAHRGGSPDGLENSMAAFERAIGLGYRYLETDVRATADGVLVAFHDATLDRVTDRTGPIARLGAAEVAKARIAGREPIPRLEEILAAWPGARLNIDVKAENAIGPLTEVLHRARAWDRVCVTSFSHRRLRRVRARMRLLSGRDVCTALSPLGVATLRARSVGGPFGRLVRLAELGVPCAQVPRRVGRTPLVTEAFLRTAHALGLQVHVWTVNDRAEMERLLDLGVDGIITDEIEALRDVMTARAQWAAAPA</sequence>
<name>A0ABN0WQV9_9ACTN</name>
<protein>
    <submittedName>
        <fullName evidence="2">Glycerophosphodiester phosphodiesterase</fullName>
    </submittedName>
</protein>
<keyword evidence="3" id="KW-1185">Reference proteome</keyword>
<dbReference type="PANTHER" id="PTHR43805:SF1">
    <property type="entry name" value="GP-PDE DOMAIN-CONTAINING PROTEIN"/>
    <property type="match status" value="1"/>
</dbReference>
<reference evidence="2 3" key="1">
    <citation type="journal article" date="2019" name="Int. J. Syst. Evol. Microbiol.">
        <title>The Global Catalogue of Microorganisms (GCM) 10K type strain sequencing project: providing services to taxonomists for standard genome sequencing and annotation.</title>
        <authorList>
            <consortium name="The Broad Institute Genomics Platform"/>
            <consortium name="The Broad Institute Genome Sequencing Center for Infectious Disease"/>
            <person name="Wu L."/>
            <person name="Ma J."/>
        </authorList>
    </citation>
    <scope>NUCLEOTIDE SEQUENCE [LARGE SCALE GENOMIC DNA]</scope>
    <source>
        <strain evidence="2 3">JCM 3146</strain>
    </source>
</reference>